<gene>
    <name evidence="1" type="ORF">CEXT_150731</name>
</gene>
<evidence type="ECO:0000313" key="1">
    <source>
        <dbReference type="EMBL" id="GIX74272.1"/>
    </source>
</evidence>
<name>A0AAV4MP00_CAEEX</name>
<organism evidence="1 2">
    <name type="scientific">Caerostris extrusa</name>
    <name type="common">Bark spider</name>
    <name type="synonym">Caerostris bankana</name>
    <dbReference type="NCBI Taxonomy" id="172846"/>
    <lineage>
        <taxon>Eukaryota</taxon>
        <taxon>Metazoa</taxon>
        <taxon>Ecdysozoa</taxon>
        <taxon>Arthropoda</taxon>
        <taxon>Chelicerata</taxon>
        <taxon>Arachnida</taxon>
        <taxon>Araneae</taxon>
        <taxon>Araneomorphae</taxon>
        <taxon>Entelegynae</taxon>
        <taxon>Araneoidea</taxon>
        <taxon>Araneidae</taxon>
        <taxon>Caerostris</taxon>
    </lineage>
</organism>
<dbReference type="AlphaFoldDB" id="A0AAV4MP00"/>
<comment type="caution">
    <text evidence="1">The sequence shown here is derived from an EMBL/GenBank/DDBJ whole genome shotgun (WGS) entry which is preliminary data.</text>
</comment>
<sequence>MGIIKPIFGDLANYELLGECSMGKTQISNESVNSVIWAREPNIVFASVALKLKELAIDMARNSKEYQRDSLF</sequence>
<protein>
    <submittedName>
        <fullName evidence="1">Uncharacterized protein</fullName>
    </submittedName>
</protein>
<accession>A0AAV4MP00</accession>
<dbReference type="Proteomes" id="UP001054945">
    <property type="component" value="Unassembled WGS sequence"/>
</dbReference>
<proteinExistence type="predicted"/>
<dbReference type="EMBL" id="BPLR01020048">
    <property type="protein sequence ID" value="GIX74272.1"/>
    <property type="molecule type" value="Genomic_DNA"/>
</dbReference>
<evidence type="ECO:0000313" key="2">
    <source>
        <dbReference type="Proteomes" id="UP001054945"/>
    </source>
</evidence>
<reference evidence="1 2" key="1">
    <citation type="submission" date="2021-06" db="EMBL/GenBank/DDBJ databases">
        <title>Caerostris extrusa draft genome.</title>
        <authorList>
            <person name="Kono N."/>
            <person name="Arakawa K."/>
        </authorList>
    </citation>
    <scope>NUCLEOTIDE SEQUENCE [LARGE SCALE GENOMIC DNA]</scope>
</reference>
<keyword evidence="2" id="KW-1185">Reference proteome</keyword>